<evidence type="ECO:0000313" key="6">
    <source>
        <dbReference type="EnsemblMetazoa" id="HelroP156201"/>
    </source>
</evidence>
<organism evidence="6 7">
    <name type="scientific">Helobdella robusta</name>
    <name type="common">Californian leech</name>
    <dbReference type="NCBI Taxonomy" id="6412"/>
    <lineage>
        <taxon>Eukaryota</taxon>
        <taxon>Metazoa</taxon>
        <taxon>Spiralia</taxon>
        <taxon>Lophotrochozoa</taxon>
        <taxon>Annelida</taxon>
        <taxon>Clitellata</taxon>
        <taxon>Hirudinea</taxon>
        <taxon>Rhynchobdellida</taxon>
        <taxon>Glossiphoniidae</taxon>
        <taxon>Helobdella</taxon>
    </lineage>
</organism>
<sequence length="220" mass="25995">MNSKLNLKNSPPFILDILPDMIQHLKLIHACNDDHTLQAIEYYTVFMDNLSKKLKSGLELFKFNKDRMSVENSENRKSLIKLSLIFSHMLFELKAIFPGGQYIGRNFRVTKNDADEWWKSAFQDKIIIQWKQFRQSFSEVHRIDSAIEWVALKSTIDLTLNDHISIFEFDVFTRLFQPWRTLLSNWNLLAVNHPAYVAFLTYDEVKAKLQSYVDRPGRYL</sequence>
<dbReference type="EMBL" id="AMQM01002368">
    <property type="status" value="NOT_ANNOTATED_CDS"/>
    <property type="molecule type" value="Genomic_DNA"/>
</dbReference>
<evidence type="ECO:0000259" key="4">
    <source>
        <dbReference type="PROSITE" id="PS51506"/>
    </source>
</evidence>
<comment type="catalytic activity">
    <reaction evidence="3">
        <text>S-ubiquitinyl-[E2 ubiquitin-conjugating enzyme]-L-cysteine + [acceptor protein]-L-lysine = [E2 ubiquitin-conjugating enzyme]-L-cysteine + N(6)-ubiquitinyl-[acceptor protein]-L-lysine.</text>
        <dbReference type="EC" id="2.3.2.27"/>
    </reaction>
</comment>
<dbReference type="EC" id="2.3.2.27" evidence="3"/>
<dbReference type="GO" id="GO:0001784">
    <property type="term" value="F:phosphotyrosine residue binding"/>
    <property type="evidence" value="ECO:0007669"/>
    <property type="project" value="UniProtKB-UniRule"/>
</dbReference>
<dbReference type="SUPFAM" id="SSF47473">
    <property type="entry name" value="EF-hand"/>
    <property type="match status" value="1"/>
</dbReference>
<gene>
    <name evidence="6" type="primary">20197524</name>
    <name evidence="5" type="ORF">HELRODRAFT_156201</name>
</gene>
<dbReference type="CTD" id="20197524"/>
<dbReference type="PANTHER" id="PTHR23007">
    <property type="entry name" value="CBL"/>
    <property type="match status" value="1"/>
</dbReference>
<dbReference type="InterPro" id="IPR036537">
    <property type="entry name" value="Adaptor_Cbl_N_dom_sf"/>
</dbReference>
<dbReference type="OrthoDB" id="7237699at2759"/>
<accession>T1ELS4</accession>
<dbReference type="EMBL" id="KB097753">
    <property type="protein sequence ID" value="ESN90703.1"/>
    <property type="molecule type" value="Genomic_DNA"/>
</dbReference>
<evidence type="ECO:0000256" key="1">
    <source>
        <dbReference type="ARBA" id="ARBA00022723"/>
    </source>
</evidence>
<dbReference type="KEGG" id="hro:HELRODRAFT_156201"/>
<protein>
    <recommendedName>
        <fullName evidence="3">E3 ubiquitin-protein ligase CBL</fullName>
        <ecNumber evidence="3">2.3.2.27</ecNumber>
    </recommendedName>
</protein>
<dbReference type="AlphaFoldDB" id="T1ELS4"/>
<dbReference type="Gene3D" id="1.10.238.10">
    <property type="entry name" value="EF-hand"/>
    <property type="match status" value="1"/>
</dbReference>
<keyword evidence="3" id="KW-0808">Transferase</keyword>
<reference evidence="7" key="1">
    <citation type="submission" date="2012-12" db="EMBL/GenBank/DDBJ databases">
        <authorList>
            <person name="Hellsten U."/>
            <person name="Grimwood J."/>
            <person name="Chapman J.A."/>
            <person name="Shapiro H."/>
            <person name="Aerts A."/>
            <person name="Otillar R.P."/>
            <person name="Terry A.Y."/>
            <person name="Boore J.L."/>
            <person name="Simakov O."/>
            <person name="Marletaz F."/>
            <person name="Cho S.-J."/>
            <person name="Edsinger-Gonzales E."/>
            <person name="Havlak P."/>
            <person name="Kuo D.-H."/>
            <person name="Larsson T."/>
            <person name="Lv J."/>
            <person name="Arendt D."/>
            <person name="Savage R."/>
            <person name="Osoegawa K."/>
            <person name="de Jong P."/>
            <person name="Lindberg D.R."/>
            <person name="Seaver E.C."/>
            <person name="Weisblat D.A."/>
            <person name="Putnam N.H."/>
            <person name="Grigoriev I.V."/>
            <person name="Rokhsar D.S."/>
        </authorList>
    </citation>
    <scope>NUCLEOTIDE SEQUENCE</scope>
</reference>
<evidence type="ECO:0000313" key="7">
    <source>
        <dbReference type="Proteomes" id="UP000015101"/>
    </source>
</evidence>
<dbReference type="RefSeq" id="XP_009031586.1">
    <property type="nucleotide sequence ID" value="XM_009033338.1"/>
</dbReference>
<evidence type="ECO:0000256" key="2">
    <source>
        <dbReference type="ARBA" id="ARBA00022837"/>
    </source>
</evidence>
<keyword evidence="1 3" id="KW-0479">Metal-binding</keyword>
<dbReference type="GO" id="GO:0016567">
    <property type="term" value="P:protein ubiquitination"/>
    <property type="evidence" value="ECO:0007669"/>
    <property type="project" value="UniProtKB-UniPathway"/>
</dbReference>
<dbReference type="InterPro" id="IPR014742">
    <property type="entry name" value="Adaptor_Cbl_SH2-like"/>
</dbReference>
<keyword evidence="3" id="KW-0863">Zinc-finger</keyword>
<evidence type="ECO:0000256" key="3">
    <source>
        <dbReference type="RuleBase" id="RU367001"/>
    </source>
</evidence>
<dbReference type="EnsemblMetazoa" id="HelroT156201">
    <property type="protein sequence ID" value="HelroP156201"/>
    <property type="gene ID" value="HelroG156201"/>
</dbReference>
<keyword evidence="3" id="KW-0833">Ubl conjugation pathway</keyword>
<reference evidence="6" key="3">
    <citation type="submission" date="2015-06" db="UniProtKB">
        <authorList>
            <consortium name="EnsemblMetazoa"/>
        </authorList>
    </citation>
    <scope>IDENTIFICATION</scope>
</reference>
<dbReference type="InterPro" id="IPR011992">
    <property type="entry name" value="EF-hand-dom_pair"/>
</dbReference>
<dbReference type="GeneID" id="20197524"/>
<dbReference type="OMA" id="WTGAHRS"/>
<dbReference type="GO" id="GO:0005509">
    <property type="term" value="F:calcium ion binding"/>
    <property type="evidence" value="ECO:0007669"/>
    <property type="project" value="UniProtKB-UniRule"/>
</dbReference>
<dbReference type="eggNOG" id="KOG1785">
    <property type="taxonomic scope" value="Eukaryota"/>
</dbReference>
<dbReference type="InterPro" id="IPR003153">
    <property type="entry name" value="Adaptor_Cbl_N_hlx"/>
</dbReference>
<keyword evidence="3" id="KW-0862">Zinc</keyword>
<comment type="domain">
    <text evidence="3">The N-terminus is composed of the phosphotyrosine binding (PTB) domain, a short linker region and the RING-type zinc finger. The PTB domain, which is also called TKB (tyrosine kinase binding) domain, is composed of three different subdomains: a four-helix bundle (4H), a calcium-binding EF hand and a divergent SH2 domain.</text>
</comment>
<evidence type="ECO:0000313" key="5">
    <source>
        <dbReference type="EMBL" id="ESN90703.1"/>
    </source>
</evidence>
<proteinExistence type="predicted"/>
<dbReference type="InParanoid" id="T1ELS4"/>
<dbReference type="GO" id="GO:0007166">
    <property type="term" value="P:cell surface receptor signaling pathway"/>
    <property type="evidence" value="ECO:0007669"/>
    <property type="project" value="InterPro"/>
</dbReference>
<dbReference type="GO" id="GO:0008270">
    <property type="term" value="F:zinc ion binding"/>
    <property type="evidence" value="ECO:0007669"/>
    <property type="project" value="UniProtKB-KW"/>
</dbReference>
<dbReference type="HOGENOM" id="CLU_013535_1_0_1"/>
<keyword evidence="7" id="KW-1185">Reference proteome</keyword>
<dbReference type="SUPFAM" id="SSF55550">
    <property type="entry name" value="SH2 domain"/>
    <property type="match status" value="1"/>
</dbReference>
<dbReference type="Pfam" id="PF02762">
    <property type="entry name" value="Cbl_N3"/>
    <property type="match status" value="1"/>
</dbReference>
<dbReference type="UniPathway" id="UPA00143"/>
<comment type="function">
    <text evidence="3">E3 ubiquitin-protein ligase which accepts ubiquitin from specific E2 ubiquitin-conjugating enzymes, and transfers it to substrates, generally promoting their degradation by the proteasome.</text>
</comment>
<dbReference type="InterPro" id="IPR024162">
    <property type="entry name" value="Adaptor_Cbl"/>
</dbReference>
<dbReference type="GO" id="GO:0061630">
    <property type="term" value="F:ubiquitin protein ligase activity"/>
    <property type="evidence" value="ECO:0007669"/>
    <property type="project" value="UniProtKB-EC"/>
</dbReference>
<dbReference type="Gene3D" id="1.20.930.20">
    <property type="entry name" value="Adaptor protein Cbl, N-terminal domain"/>
    <property type="match status" value="1"/>
</dbReference>
<dbReference type="SUPFAM" id="SSF47668">
    <property type="entry name" value="N-terminal domain of cbl (N-cbl)"/>
    <property type="match status" value="1"/>
</dbReference>
<dbReference type="Pfam" id="PF02761">
    <property type="entry name" value="Cbl_N2"/>
    <property type="match status" value="1"/>
</dbReference>
<dbReference type="FunFam" id="1.10.238.10:FF:000022">
    <property type="entry name" value="E3 ubiquitin-protein ligase CBL"/>
    <property type="match status" value="1"/>
</dbReference>
<name>T1ELS4_HELRO</name>
<feature type="domain" description="Cbl-PTB" evidence="4">
    <location>
        <begin position="1"/>
        <end position="220"/>
    </location>
</feature>
<dbReference type="GO" id="GO:0023051">
    <property type="term" value="P:regulation of signaling"/>
    <property type="evidence" value="ECO:0007669"/>
    <property type="project" value="InterPro"/>
</dbReference>
<dbReference type="PROSITE" id="PS51506">
    <property type="entry name" value="CBL_PTB"/>
    <property type="match status" value="1"/>
</dbReference>
<keyword evidence="2 3" id="KW-0106">Calcium</keyword>
<dbReference type="InterPro" id="IPR024159">
    <property type="entry name" value="Cbl_PTB"/>
</dbReference>
<dbReference type="STRING" id="6412.T1ELS4"/>
<dbReference type="InterPro" id="IPR014741">
    <property type="entry name" value="Adaptor_Cbl_EF_hand-like"/>
</dbReference>
<reference evidence="5 7" key="2">
    <citation type="journal article" date="2013" name="Nature">
        <title>Insights into bilaterian evolution from three spiralian genomes.</title>
        <authorList>
            <person name="Simakov O."/>
            <person name="Marletaz F."/>
            <person name="Cho S.J."/>
            <person name="Edsinger-Gonzales E."/>
            <person name="Havlak P."/>
            <person name="Hellsten U."/>
            <person name="Kuo D.H."/>
            <person name="Larsson T."/>
            <person name="Lv J."/>
            <person name="Arendt D."/>
            <person name="Savage R."/>
            <person name="Osoegawa K."/>
            <person name="de Jong P."/>
            <person name="Grimwood J."/>
            <person name="Chapman J.A."/>
            <person name="Shapiro H."/>
            <person name="Aerts A."/>
            <person name="Otillar R.P."/>
            <person name="Terry A.Y."/>
            <person name="Boore J.L."/>
            <person name="Grigoriev I.V."/>
            <person name="Lindberg D.R."/>
            <person name="Seaver E.C."/>
            <person name="Weisblat D.A."/>
            <person name="Putnam N.H."/>
            <person name="Rokhsar D.S."/>
        </authorList>
    </citation>
    <scope>NUCLEOTIDE SEQUENCE</scope>
</reference>
<dbReference type="InterPro" id="IPR036860">
    <property type="entry name" value="SH2_dom_sf"/>
</dbReference>
<dbReference type="Pfam" id="PF02262">
    <property type="entry name" value="Cbl_N"/>
    <property type="match status" value="1"/>
</dbReference>
<dbReference type="Gene3D" id="3.30.505.10">
    <property type="entry name" value="SH2 domain"/>
    <property type="match status" value="1"/>
</dbReference>
<comment type="pathway">
    <text evidence="3">Protein modification; protein ubiquitination.</text>
</comment>
<dbReference type="PANTHER" id="PTHR23007:SF11">
    <property type="entry name" value="E3 UBIQUITIN-PROTEIN LIGASE CBL"/>
    <property type="match status" value="1"/>
</dbReference>
<dbReference type="Proteomes" id="UP000015101">
    <property type="component" value="Unassembled WGS sequence"/>
</dbReference>